<evidence type="ECO:0000313" key="7">
    <source>
        <dbReference type="EMBL" id="MBS2961626.1"/>
    </source>
</evidence>
<evidence type="ECO:0000256" key="1">
    <source>
        <dbReference type="ARBA" id="ARBA00004707"/>
    </source>
</evidence>
<keyword evidence="8" id="KW-1185">Reference proteome</keyword>
<protein>
    <recommendedName>
        <fullName evidence="3 5">Prokaryotic ubiquitin-like protein Pup</fullName>
    </recommendedName>
    <alternativeName>
        <fullName evidence="4 5">Bacterial ubiquitin-like modifier</fullName>
    </alternativeName>
</protein>
<dbReference type="InterPro" id="IPR008515">
    <property type="entry name" value="Ubiquitin-like_Pup"/>
</dbReference>
<feature type="cross-link" description="Isoglutamyl lysine isopeptide (Gln-Lys) (interchain with K-? in acceptor proteins)" evidence="5">
    <location>
        <position position="74"/>
    </location>
</feature>
<comment type="function">
    <text evidence="5">Protein modifier that is covalently attached to lysine residues of substrate proteins, thereby targeting them for proteasomal degradation. The tagging system is termed pupylation.</text>
</comment>
<evidence type="ECO:0000256" key="6">
    <source>
        <dbReference type="SAM" id="MobiDB-lite"/>
    </source>
</evidence>
<evidence type="ECO:0000256" key="3">
    <source>
        <dbReference type="ARBA" id="ARBA00016748"/>
    </source>
</evidence>
<organism evidence="7 8">
    <name type="scientific">Actinocrinis puniceicyclus</name>
    <dbReference type="NCBI Taxonomy" id="977794"/>
    <lineage>
        <taxon>Bacteria</taxon>
        <taxon>Bacillati</taxon>
        <taxon>Actinomycetota</taxon>
        <taxon>Actinomycetes</taxon>
        <taxon>Catenulisporales</taxon>
        <taxon>Actinospicaceae</taxon>
        <taxon>Actinocrinis</taxon>
    </lineage>
</organism>
<dbReference type="Proteomes" id="UP000677913">
    <property type="component" value="Unassembled WGS sequence"/>
</dbReference>
<keyword evidence="5" id="KW-1017">Isopeptide bond</keyword>
<reference evidence="7" key="1">
    <citation type="submission" date="2021-04" db="EMBL/GenBank/DDBJ databases">
        <title>Genome based classification of Actinospica acidithermotolerans sp. nov., an actinobacterium isolated from an Indonesian hot spring.</title>
        <authorList>
            <person name="Kusuma A.B."/>
            <person name="Putra K.E."/>
            <person name="Nafisah S."/>
            <person name="Loh J."/>
            <person name="Nouioui I."/>
            <person name="Goodfellow M."/>
        </authorList>
    </citation>
    <scope>NUCLEOTIDE SEQUENCE</scope>
    <source>
        <strain evidence="7">DSM 45618</strain>
    </source>
</reference>
<comment type="caution">
    <text evidence="7">The sequence shown here is derived from an EMBL/GenBank/DDBJ whole genome shotgun (WGS) entry which is preliminary data.</text>
</comment>
<dbReference type="GO" id="GO:0070628">
    <property type="term" value="F:proteasome binding"/>
    <property type="evidence" value="ECO:0007669"/>
    <property type="project" value="UniProtKB-UniRule"/>
</dbReference>
<dbReference type="HAMAP" id="MF_02106">
    <property type="entry name" value="Pup"/>
    <property type="match status" value="1"/>
</dbReference>
<name>A0A8J8BB11_9ACTN</name>
<comment type="pathway">
    <text evidence="1 5">Protein degradation; proteasomal Pup-dependent pathway.</text>
</comment>
<feature type="region of interest" description="Disordered" evidence="6">
    <location>
        <begin position="1"/>
        <end position="27"/>
    </location>
</feature>
<dbReference type="GO" id="GO:0070490">
    <property type="term" value="P:protein pupylation"/>
    <property type="evidence" value="ECO:0007669"/>
    <property type="project" value="UniProtKB-UniRule"/>
</dbReference>
<accession>A0A8J8BB11</accession>
<dbReference type="GO" id="GO:0019941">
    <property type="term" value="P:modification-dependent protein catabolic process"/>
    <property type="evidence" value="ECO:0007669"/>
    <property type="project" value="UniProtKB-UniRule"/>
</dbReference>
<gene>
    <name evidence="5" type="primary">pup</name>
    <name evidence="7" type="ORF">KGA66_01110</name>
</gene>
<evidence type="ECO:0000313" key="8">
    <source>
        <dbReference type="Proteomes" id="UP000677913"/>
    </source>
</evidence>
<comment type="domain">
    <text evidence="5">The N-terminal unstructured half of Pup provides a signal required to initiate unfolding and degradation by the proteasome but is not needed for pupylation, while the C-terminal helical half of Pup interacts with ARC to target proteins to the proteasome.</text>
</comment>
<dbReference type="AlphaFoldDB" id="A0A8J8BB11"/>
<dbReference type="NCBIfam" id="TIGR03687">
    <property type="entry name" value="pupylate_cterm"/>
    <property type="match status" value="1"/>
</dbReference>
<dbReference type="GO" id="GO:0010498">
    <property type="term" value="P:proteasomal protein catabolic process"/>
    <property type="evidence" value="ECO:0007669"/>
    <property type="project" value="UniProtKB-UniRule"/>
</dbReference>
<dbReference type="Pfam" id="PF05639">
    <property type="entry name" value="Pup"/>
    <property type="match status" value="1"/>
</dbReference>
<evidence type="ECO:0000256" key="5">
    <source>
        <dbReference type="HAMAP-Rule" id="MF_02106"/>
    </source>
</evidence>
<sequence length="74" mass="8195">MRVITVAAKDSGGQERASKQSEQVDDELVDETGDLKERHAKLSEDVDDVLDEIDEVLETDAESFVRSFVQKGGQ</sequence>
<comment type="PTM">
    <text evidence="5">Is modified by deamidation of its C-terminal glutamine to glutamate by the deamidase Dop, a prerequisite to the subsequent pupylation process.</text>
</comment>
<evidence type="ECO:0000256" key="2">
    <source>
        <dbReference type="ARBA" id="ARBA00010616"/>
    </source>
</evidence>
<comment type="similarity">
    <text evidence="2 5">Belongs to the prokaryotic ubiquitin-like protein family.</text>
</comment>
<proteinExistence type="inferred from homology"/>
<feature type="modified residue" description="Deamidated glutamine" evidence="5">
    <location>
        <position position="74"/>
    </location>
</feature>
<dbReference type="UniPathway" id="UPA00997"/>
<evidence type="ECO:0000256" key="4">
    <source>
        <dbReference type="ARBA" id="ARBA00032321"/>
    </source>
</evidence>
<comment type="subunit">
    <text evidence="5">Strongly interacts with the proteasome-associated ATPase ARC through a hydrophobic interface; the interacting region of Pup lies in its C-terminal half. There is one Pup binding site per ARC hexamer ring.</text>
</comment>
<dbReference type="EMBL" id="JAGSXH010000002">
    <property type="protein sequence ID" value="MBS2961626.1"/>
    <property type="molecule type" value="Genomic_DNA"/>
</dbReference>
<keyword evidence="5" id="KW-0833">Ubl conjugation pathway</keyword>
<dbReference type="GO" id="GO:0031386">
    <property type="term" value="F:protein tag activity"/>
    <property type="evidence" value="ECO:0007669"/>
    <property type="project" value="UniProtKB-UniRule"/>
</dbReference>
<feature type="region of interest" description="ARC ATPase binding" evidence="5">
    <location>
        <begin position="31"/>
        <end position="68"/>
    </location>
</feature>